<dbReference type="RefSeq" id="WP_174208475.1">
    <property type="nucleotide sequence ID" value="NZ_JABUMX010000007.1"/>
</dbReference>
<dbReference type="Proteomes" id="UP000550508">
    <property type="component" value="Unassembled WGS sequence"/>
</dbReference>
<evidence type="ECO:0000313" key="1">
    <source>
        <dbReference type="EMBL" id="NTS33759.1"/>
    </source>
</evidence>
<dbReference type="AlphaFoldDB" id="A0A849VYT3"/>
<keyword evidence="2" id="KW-1185">Reference proteome</keyword>
<gene>
    <name evidence="1" type="ORF">HQ945_21100</name>
</gene>
<sequence>MQEKVLPAYQVKFAYLTKYKQTRHLYHQLVIEDDEASALKRGRQIMMRRSPDARIVHESCVLRPDSADIESAAAQGWKLNENWWSRPIRPDDDLAAIAKHGFAHSNQVHAKSAMDCVMIDKRAA</sequence>
<name>A0A849VYT3_9HYPH</name>
<reference evidence="1 2" key="1">
    <citation type="submission" date="2020-05" db="EMBL/GenBank/DDBJ databases">
        <authorList>
            <person name="Kim M.K."/>
        </authorList>
    </citation>
    <scope>NUCLEOTIDE SEQUENCE [LARGE SCALE GENOMIC DNA]</scope>
    <source>
        <strain evidence="1 2">BT25</strain>
    </source>
</reference>
<accession>A0A849VYT3</accession>
<proteinExistence type="predicted"/>
<comment type="caution">
    <text evidence="1">The sequence shown here is derived from an EMBL/GenBank/DDBJ whole genome shotgun (WGS) entry which is preliminary data.</text>
</comment>
<protein>
    <submittedName>
        <fullName evidence="1">Uncharacterized protein</fullName>
    </submittedName>
</protein>
<organism evidence="1 2">
    <name type="scientific">Phyllobacterium pellucidum</name>
    <dbReference type="NCBI Taxonomy" id="2740464"/>
    <lineage>
        <taxon>Bacteria</taxon>
        <taxon>Pseudomonadati</taxon>
        <taxon>Pseudomonadota</taxon>
        <taxon>Alphaproteobacteria</taxon>
        <taxon>Hyphomicrobiales</taxon>
        <taxon>Phyllobacteriaceae</taxon>
        <taxon>Phyllobacterium</taxon>
    </lineage>
</organism>
<evidence type="ECO:0000313" key="2">
    <source>
        <dbReference type="Proteomes" id="UP000550508"/>
    </source>
</evidence>
<dbReference type="EMBL" id="JABUMX010000007">
    <property type="protein sequence ID" value="NTS33759.1"/>
    <property type="molecule type" value="Genomic_DNA"/>
</dbReference>